<keyword evidence="2" id="KW-1185">Reference proteome</keyword>
<evidence type="ECO:0000313" key="1">
    <source>
        <dbReference type="EMBL" id="KAI3745633.1"/>
    </source>
</evidence>
<protein>
    <submittedName>
        <fullName evidence="1">Uncharacterized protein</fullName>
    </submittedName>
</protein>
<reference evidence="1 2" key="2">
    <citation type="journal article" date="2022" name="Mol. Ecol. Resour.">
        <title>The genomes of chicory, endive, great burdock and yacon provide insights into Asteraceae paleo-polyploidization history and plant inulin production.</title>
        <authorList>
            <person name="Fan W."/>
            <person name="Wang S."/>
            <person name="Wang H."/>
            <person name="Wang A."/>
            <person name="Jiang F."/>
            <person name="Liu H."/>
            <person name="Zhao H."/>
            <person name="Xu D."/>
            <person name="Zhang Y."/>
        </authorList>
    </citation>
    <scope>NUCLEOTIDE SEQUENCE [LARGE SCALE GENOMIC DNA]</scope>
    <source>
        <strain evidence="2">cv. Niubang</strain>
    </source>
</reference>
<organism evidence="1 2">
    <name type="scientific">Arctium lappa</name>
    <name type="common">Greater burdock</name>
    <name type="synonym">Lappa major</name>
    <dbReference type="NCBI Taxonomy" id="4217"/>
    <lineage>
        <taxon>Eukaryota</taxon>
        <taxon>Viridiplantae</taxon>
        <taxon>Streptophyta</taxon>
        <taxon>Embryophyta</taxon>
        <taxon>Tracheophyta</taxon>
        <taxon>Spermatophyta</taxon>
        <taxon>Magnoliopsida</taxon>
        <taxon>eudicotyledons</taxon>
        <taxon>Gunneridae</taxon>
        <taxon>Pentapetalae</taxon>
        <taxon>asterids</taxon>
        <taxon>campanulids</taxon>
        <taxon>Asterales</taxon>
        <taxon>Asteraceae</taxon>
        <taxon>Carduoideae</taxon>
        <taxon>Cardueae</taxon>
        <taxon>Arctiinae</taxon>
        <taxon>Arctium</taxon>
    </lineage>
</organism>
<gene>
    <name evidence="1" type="ORF">L6452_08034</name>
</gene>
<proteinExistence type="predicted"/>
<dbReference type="EMBL" id="CM042049">
    <property type="protein sequence ID" value="KAI3745633.1"/>
    <property type="molecule type" value="Genomic_DNA"/>
</dbReference>
<name>A0ACB9DGM9_ARCLA</name>
<sequence length="174" mass="19317">MVNGYESKLIDSISKEILEKLCDGPLHVSENLVGVDARLNNLNLLHVVASSKVHMIGICGIGGIGKTTFAKAIYNLMYIHFDECSFLDDVQGSTRRHGLDHVVMQLINDIMKTTDVKISNMSQRLMVLKQMMASRRILLVIDGIDNHKQLEALAELTALITILKLKAAKRGMDT</sequence>
<reference evidence="2" key="1">
    <citation type="journal article" date="2022" name="Mol. Ecol. Resour.">
        <title>The genomes of chicory, endive, great burdock and yacon provide insights into Asteraceae palaeo-polyploidization history and plant inulin production.</title>
        <authorList>
            <person name="Fan W."/>
            <person name="Wang S."/>
            <person name="Wang H."/>
            <person name="Wang A."/>
            <person name="Jiang F."/>
            <person name="Liu H."/>
            <person name="Zhao H."/>
            <person name="Xu D."/>
            <person name="Zhang Y."/>
        </authorList>
    </citation>
    <scope>NUCLEOTIDE SEQUENCE [LARGE SCALE GENOMIC DNA]</scope>
    <source>
        <strain evidence="2">cv. Niubang</strain>
    </source>
</reference>
<accession>A0ACB9DGM9</accession>
<dbReference type="Proteomes" id="UP001055879">
    <property type="component" value="Linkage Group LG03"/>
</dbReference>
<comment type="caution">
    <text evidence="1">The sequence shown here is derived from an EMBL/GenBank/DDBJ whole genome shotgun (WGS) entry which is preliminary data.</text>
</comment>
<evidence type="ECO:0000313" key="2">
    <source>
        <dbReference type="Proteomes" id="UP001055879"/>
    </source>
</evidence>